<organism evidence="3 4">
    <name type="scientific">Hyaloscypha variabilis (strain UAMH 11265 / GT02V1 / F)</name>
    <name type="common">Meliniomyces variabilis</name>
    <dbReference type="NCBI Taxonomy" id="1149755"/>
    <lineage>
        <taxon>Eukaryota</taxon>
        <taxon>Fungi</taxon>
        <taxon>Dikarya</taxon>
        <taxon>Ascomycota</taxon>
        <taxon>Pezizomycotina</taxon>
        <taxon>Leotiomycetes</taxon>
        <taxon>Helotiales</taxon>
        <taxon>Hyaloscyphaceae</taxon>
        <taxon>Hyaloscypha</taxon>
        <taxon>Hyaloscypha variabilis</taxon>
    </lineage>
</organism>
<proteinExistence type="inferred from homology"/>
<dbReference type="EC" id="3.4.-.-" evidence="1"/>
<dbReference type="SUPFAM" id="SSF53187">
    <property type="entry name" value="Zn-dependent exopeptidases"/>
    <property type="match status" value="1"/>
</dbReference>
<keyword evidence="1" id="KW-0645">Protease</keyword>
<accession>A0A2J6QRG5</accession>
<dbReference type="EMBL" id="KZ613982">
    <property type="protein sequence ID" value="PMD28855.1"/>
    <property type="molecule type" value="Genomic_DNA"/>
</dbReference>
<reference evidence="3 4" key="1">
    <citation type="submission" date="2016-04" db="EMBL/GenBank/DDBJ databases">
        <title>A degradative enzymes factory behind the ericoid mycorrhizal symbiosis.</title>
        <authorList>
            <consortium name="DOE Joint Genome Institute"/>
            <person name="Martino E."/>
            <person name="Morin E."/>
            <person name="Grelet G."/>
            <person name="Kuo A."/>
            <person name="Kohler A."/>
            <person name="Daghino S."/>
            <person name="Barry K."/>
            <person name="Choi C."/>
            <person name="Cichocki N."/>
            <person name="Clum A."/>
            <person name="Copeland A."/>
            <person name="Hainaut M."/>
            <person name="Haridas S."/>
            <person name="Labutti K."/>
            <person name="Lindquist E."/>
            <person name="Lipzen A."/>
            <person name="Khouja H.-R."/>
            <person name="Murat C."/>
            <person name="Ohm R."/>
            <person name="Olson A."/>
            <person name="Spatafora J."/>
            <person name="Veneault-Fourrey C."/>
            <person name="Henrissat B."/>
            <person name="Grigoriev I."/>
            <person name="Martin F."/>
            <person name="Perotto S."/>
        </authorList>
    </citation>
    <scope>NUCLEOTIDE SEQUENCE [LARGE SCALE GENOMIC DNA]</scope>
    <source>
        <strain evidence="3 4">F</strain>
    </source>
</reference>
<keyword evidence="4" id="KW-1185">Reference proteome</keyword>
<protein>
    <recommendedName>
        <fullName evidence="1">Peptide hydrolase</fullName>
        <ecNumber evidence="1">3.4.-.-</ecNumber>
    </recommendedName>
</protein>
<dbReference type="OrthoDB" id="2214at2759"/>
<dbReference type="Proteomes" id="UP000235786">
    <property type="component" value="Unassembled WGS sequence"/>
</dbReference>
<dbReference type="Gene3D" id="3.40.630.10">
    <property type="entry name" value="Zn peptidases"/>
    <property type="match status" value="1"/>
</dbReference>
<keyword evidence="1" id="KW-0378">Hydrolase</keyword>
<dbReference type="STRING" id="1149755.A0A2J6QRG5"/>
<comment type="similarity">
    <text evidence="1">Belongs to the peptidase M28 family.</text>
</comment>
<name>A0A2J6QRG5_HYAVF</name>
<dbReference type="GO" id="GO:0008233">
    <property type="term" value="F:peptidase activity"/>
    <property type="evidence" value="ECO:0007669"/>
    <property type="project" value="UniProtKB-KW"/>
</dbReference>
<dbReference type="AlphaFoldDB" id="A0A2J6QRG5"/>
<dbReference type="InterPro" id="IPR007484">
    <property type="entry name" value="Peptidase_M28"/>
</dbReference>
<evidence type="ECO:0000256" key="1">
    <source>
        <dbReference type="RuleBase" id="RU361240"/>
    </source>
</evidence>
<keyword evidence="1" id="KW-0479">Metal-binding</keyword>
<dbReference type="GO" id="GO:0046872">
    <property type="term" value="F:metal ion binding"/>
    <property type="evidence" value="ECO:0007669"/>
    <property type="project" value="UniProtKB-KW"/>
</dbReference>
<dbReference type="GO" id="GO:0006508">
    <property type="term" value="P:proteolysis"/>
    <property type="evidence" value="ECO:0007669"/>
    <property type="project" value="UniProtKB-KW"/>
</dbReference>
<evidence type="ECO:0000313" key="4">
    <source>
        <dbReference type="Proteomes" id="UP000235786"/>
    </source>
</evidence>
<sequence>MFMDITEFRDLGKIRAQSAKKSSFPEKLVLEDEVFPLLKNLNKSNIKSHLETFTSFHNRFYRSYGTVTILEVLRTLLGSKKLVEGKAENTVEFHWYSGEEGGLLGSQAIFSAYEKAGRDVKAMLEQDMTGFIELTVEAGKPLAFGLMMDAYDENLIEYAKLVIDEYTDIGWVETACGMCGSDHMSVGFLYELAFTKL</sequence>
<keyword evidence="1" id="KW-0862">Zinc</keyword>
<evidence type="ECO:0000259" key="2">
    <source>
        <dbReference type="Pfam" id="PF04389"/>
    </source>
</evidence>
<dbReference type="Pfam" id="PF04389">
    <property type="entry name" value="Peptidase_M28"/>
    <property type="match status" value="1"/>
</dbReference>
<feature type="domain" description="Peptidase M28" evidence="2">
    <location>
        <begin position="64"/>
        <end position="185"/>
    </location>
</feature>
<gene>
    <name evidence="3" type="ORF">L207DRAFT_594009</name>
</gene>
<evidence type="ECO:0000313" key="3">
    <source>
        <dbReference type="EMBL" id="PMD28855.1"/>
    </source>
</evidence>